<keyword evidence="2" id="KW-1185">Reference proteome</keyword>
<sequence>MRTGLIAVLLSVLGMAGCQSRPEIPVNHQQTLVMEASVLAGGITASAPEVNHTGAQHVATSELYNETNQPITVNYRFYWYDNTGLEIHPLEKTASVVVAAHASARITTLTTAAGASKVRLYLYL</sequence>
<name>I2BAD2_SHIBC</name>
<dbReference type="InterPro" id="IPR010824">
    <property type="entry name" value="DUF1425"/>
</dbReference>
<evidence type="ECO:0000313" key="2">
    <source>
        <dbReference type="Proteomes" id="UP000001955"/>
    </source>
</evidence>
<dbReference type="HOGENOM" id="CLU_145387_2_0_6"/>
<gene>
    <name evidence="1" type="primary">ycfL</name>
    <name evidence="1" type="ordered locus">EBL_c23970</name>
</gene>
<dbReference type="Gene3D" id="2.60.40.3230">
    <property type="match status" value="1"/>
</dbReference>
<dbReference type="STRING" id="630626.EBL_c23970"/>
<dbReference type="CDD" id="cd09030">
    <property type="entry name" value="DUF1425"/>
    <property type="match status" value="1"/>
</dbReference>
<evidence type="ECO:0000313" key="1">
    <source>
        <dbReference type="EMBL" id="AFJ47486.1"/>
    </source>
</evidence>
<dbReference type="PATRIC" id="fig|630626.3.peg.2320"/>
<dbReference type="PROSITE" id="PS51257">
    <property type="entry name" value="PROKAR_LIPOPROTEIN"/>
    <property type="match status" value="1"/>
</dbReference>
<reference evidence="1 2" key="1">
    <citation type="journal article" date="2012" name="J. Bacteriol.">
        <title>Complete genome sequence of the B12-producing Shimwellia blattae strain DSM 4481, isolated from a cockroach.</title>
        <authorList>
            <person name="Brzuszkiewicz E."/>
            <person name="Waschkowitz T."/>
            <person name="Wiezer A."/>
            <person name="Daniel R."/>
        </authorList>
    </citation>
    <scope>NUCLEOTIDE SEQUENCE [LARGE SCALE GENOMIC DNA]</scope>
    <source>
        <strain evidence="2">ATCC 29907 / DSM 4481 / JCM 1650 / NBRC 105725 / CDC 9005-74</strain>
    </source>
</reference>
<proteinExistence type="predicted"/>
<organism evidence="1 2">
    <name type="scientific">Shimwellia blattae (strain ATCC 29907 / DSM 4481 / JCM 1650 / NBRC 105725 / CDC 9005-74)</name>
    <name type="common">Escherichia blattae</name>
    <dbReference type="NCBI Taxonomy" id="630626"/>
    <lineage>
        <taxon>Bacteria</taxon>
        <taxon>Pseudomonadati</taxon>
        <taxon>Pseudomonadota</taxon>
        <taxon>Gammaproteobacteria</taxon>
        <taxon>Enterobacterales</taxon>
        <taxon>Enterobacteriaceae</taxon>
        <taxon>Shimwellia</taxon>
    </lineage>
</organism>
<dbReference type="Pfam" id="PF07233">
    <property type="entry name" value="DUF1425"/>
    <property type="match status" value="1"/>
</dbReference>
<dbReference type="EMBL" id="CP001560">
    <property type="protein sequence ID" value="AFJ47486.1"/>
    <property type="molecule type" value="Genomic_DNA"/>
</dbReference>
<dbReference type="AlphaFoldDB" id="I2BAD2"/>
<dbReference type="Proteomes" id="UP000001955">
    <property type="component" value="Chromosome"/>
</dbReference>
<keyword evidence="1" id="KW-0449">Lipoprotein</keyword>
<protein>
    <submittedName>
        <fullName evidence="1">Putative outer membrane lipoprotein</fullName>
    </submittedName>
</protein>
<dbReference type="KEGG" id="ebt:EBL_c23970"/>
<dbReference type="OrthoDB" id="5616034at2"/>
<dbReference type="eggNOG" id="COG5633">
    <property type="taxonomic scope" value="Bacteria"/>
</dbReference>
<dbReference type="RefSeq" id="WP_002440245.1">
    <property type="nucleotide sequence ID" value="NC_017910.1"/>
</dbReference>
<accession>I2BAD2</accession>
<dbReference type="InterPro" id="IPR038483">
    <property type="entry name" value="YcfL-like_sf"/>
</dbReference>
<accession>K6VDJ8</accession>